<evidence type="ECO:0000256" key="4">
    <source>
        <dbReference type="ARBA" id="ARBA00022833"/>
    </source>
</evidence>
<dbReference type="GO" id="GO:0003676">
    <property type="term" value="F:nucleic acid binding"/>
    <property type="evidence" value="ECO:0007669"/>
    <property type="project" value="InterPro"/>
</dbReference>
<organism evidence="9 10">
    <name type="scientific">Rhododendron simsii</name>
    <name type="common">Sims's rhododendron</name>
    <dbReference type="NCBI Taxonomy" id="118357"/>
    <lineage>
        <taxon>Eukaryota</taxon>
        <taxon>Viridiplantae</taxon>
        <taxon>Streptophyta</taxon>
        <taxon>Embryophyta</taxon>
        <taxon>Tracheophyta</taxon>
        <taxon>Spermatophyta</taxon>
        <taxon>Magnoliopsida</taxon>
        <taxon>eudicotyledons</taxon>
        <taxon>Gunneridae</taxon>
        <taxon>Pentapetalae</taxon>
        <taxon>asterids</taxon>
        <taxon>Ericales</taxon>
        <taxon>Ericaceae</taxon>
        <taxon>Ericoideae</taxon>
        <taxon>Rhodoreae</taxon>
        <taxon>Rhododendron</taxon>
    </lineage>
</organism>
<dbReference type="SUPFAM" id="SSF57756">
    <property type="entry name" value="Retrovirus zinc finger-like domains"/>
    <property type="match status" value="1"/>
</dbReference>
<feature type="compositionally biased region" description="Acidic residues" evidence="7">
    <location>
        <begin position="544"/>
        <end position="557"/>
    </location>
</feature>
<evidence type="ECO:0000256" key="5">
    <source>
        <dbReference type="PROSITE-ProRule" id="PRU00325"/>
    </source>
</evidence>
<evidence type="ECO:0000256" key="7">
    <source>
        <dbReference type="SAM" id="MobiDB-lite"/>
    </source>
</evidence>
<comment type="function">
    <text evidence="6">Putative transcription activator involved in regulating light control of development.</text>
</comment>
<comment type="similarity">
    <text evidence="1 6">Belongs to the FHY3/FAR1 family.</text>
</comment>
<evidence type="ECO:0000256" key="6">
    <source>
        <dbReference type="RuleBase" id="RU367018"/>
    </source>
</evidence>
<comment type="caution">
    <text evidence="9">The sequence shown here is derived from an EMBL/GenBank/DDBJ whole genome shotgun (WGS) entry which is preliminary data.</text>
</comment>
<dbReference type="GO" id="GO:0008270">
    <property type="term" value="F:zinc ion binding"/>
    <property type="evidence" value="ECO:0007669"/>
    <property type="project" value="UniProtKB-UniRule"/>
</dbReference>
<dbReference type="InterPro" id="IPR006564">
    <property type="entry name" value="Znf_PMZ"/>
</dbReference>
<dbReference type="GO" id="GO:0006355">
    <property type="term" value="P:regulation of DNA-templated transcription"/>
    <property type="evidence" value="ECO:0007669"/>
    <property type="project" value="UniProtKB-UniRule"/>
</dbReference>
<keyword evidence="10" id="KW-1185">Reference proteome</keyword>
<keyword evidence="4 6" id="KW-0862">Zinc</keyword>
<dbReference type="PANTHER" id="PTHR31669:SF302">
    <property type="entry name" value="PROTEIN FAR1-RELATED SEQUENCE"/>
    <property type="match status" value="1"/>
</dbReference>
<reference evidence="9" key="1">
    <citation type="submission" date="2019-11" db="EMBL/GenBank/DDBJ databases">
        <authorList>
            <person name="Liu Y."/>
            <person name="Hou J."/>
            <person name="Li T.-Q."/>
            <person name="Guan C.-H."/>
            <person name="Wu X."/>
            <person name="Wu H.-Z."/>
            <person name="Ling F."/>
            <person name="Zhang R."/>
            <person name="Shi X.-G."/>
            <person name="Ren J.-P."/>
            <person name="Chen E.-F."/>
            <person name="Sun J.-M."/>
        </authorList>
    </citation>
    <scope>NUCLEOTIDE SEQUENCE</scope>
    <source>
        <strain evidence="9">Adult_tree_wgs_1</strain>
        <tissue evidence="9">Leaves</tissue>
    </source>
</reference>
<keyword evidence="2 6" id="KW-0479">Metal-binding</keyword>
<gene>
    <name evidence="9" type="ORF">RHSIM_Rhsim13G0135900</name>
</gene>
<dbReference type="GO" id="GO:0005634">
    <property type="term" value="C:nucleus"/>
    <property type="evidence" value="ECO:0007669"/>
    <property type="project" value="UniProtKB-SubCell"/>
</dbReference>
<dbReference type="OrthoDB" id="1631714at2759"/>
<dbReference type="AlphaFoldDB" id="A0A834FY38"/>
<name>A0A834FY38_RHOSS</name>
<dbReference type="SMART" id="SM00575">
    <property type="entry name" value="ZnF_PMZ"/>
    <property type="match status" value="1"/>
</dbReference>
<protein>
    <recommendedName>
        <fullName evidence="6">Protein FAR1-RELATED SEQUENCE</fullName>
    </recommendedName>
</protein>
<evidence type="ECO:0000259" key="8">
    <source>
        <dbReference type="PROSITE" id="PS50966"/>
    </source>
</evidence>
<evidence type="ECO:0000256" key="1">
    <source>
        <dbReference type="ARBA" id="ARBA00005889"/>
    </source>
</evidence>
<keyword evidence="3 5" id="KW-0863">Zinc-finger</keyword>
<keyword evidence="6" id="KW-0539">Nucleus</keyword>
<proteinExistence type="inferred from homology"/>
<evidence type="ECO:0000256" key="2">
    <source>
        <dbReference type="ARBA" id="ARBA00022723"/>
    </source>
</evidence>
<dbReference type="Pfam" id="PF04434">
    <property type="entry name" value="SWIM"/>
    <property type="match status" value="1"/>
</dbReference>
<dbReference type="InterPro" id="IPR031052">
    <property type="entry name" value="FHY3/FAR1"/>
</dbReference>
<dbReference type="InterPro" id="IPR036875">
    <property type="entry name" value="Znf_CCHC_sf"/>
</dbReference>
<sequence>MEVVSLDDVEADDMETLEKVVEGLKTPTIGMYFETIEEAQNYYERYGQENGFWIRTRASSKGRNRSKEITKVLFVCVKEGKYLGKKQQESVVEENDKTDEEEKLIPKKKVRRCSTIKCECKAHLRIMHDKWNCKWKVTSFDENHNHQLVTPCKRTKMKSNRNMPKAVKDLTETYKKEDFEERWRLLMKETGLESNEWLQGLFDIRESWVPVYNRGTFFAGMNTTGRSEGINSFFDGFVTHTSNLKEFVVKYEKALKRIVKRENDEDFESEHKFRIVNDHEFLLKHAAKVYTRNAFIKFKDEWSKVFHYKVENERNANGFQSFVVKSKDDELEKFEVTLDSQTYECKCECQQFEFVGILCAHILKVFVRLDIDEIPEHFILPRWRQRANKFRIIDSQGLVHDDGKEESEALRLSHMCQEATKLACLAAPSNEAYTIFIEGMNDLFEKIQEVSKVSPIEISAEKDNGKFTEPSPSQLLLLDPNISIYKGRKKDVKGKATSTQCERLKSGIEMSLNKKKRKCHMCFQFGHDKRTCPSNPMSKTNKDFEEDAEGSDSDQEDNSNCSE</sequence>
<dbReference type="Pfam" id="PF03101">
    <property type="entry name" value="FAR1"/>
    <property type="match status" value="1"/>
</dbReference>
<evidence type="ECO:0000313" key="10">
    <source>
        <dbReference type="Proteomes" id="UP000626092"/>
    </source>
</evidence>
<evidence type="ECO:0000256" key="3">
    <source>
        <dbReference type="ARBA" id="ARBA00022771"/>
    </source>
</evidence>
<accession>A0A834FY38</accession>
<dbReference type="InterPro" id="IPR004330">
    <property type="entry name" value="FAR1_DNA_bnd_dom"/>
</dbReference>
<dbReference type="PROSITE" id="PS50966">
    <property type="entry name" value="ZF_SWIM"/>
    <property type="match status" value="1"/>
</dbReference>
<evidence type="ECO:0000313" key="9">
    <source>
        <dbReference type="EMBL" id="KAF7119522.1"/>
    </source>
</evidence>
<dbReference type="EMBL" id="WJXA01000013">
    <property type="protein sequence ID" value="KAF7119522.1"/>
    <property type="molecule type" value="Genomic_DNA"/>
</dbReference>
<dbReference type="Proteomes" id="UP000626092">
    <property type="component" value="Unassembled WGS sequence"/>
</dbReference>
<feature type="domain" description="SWIM-type" evidence="8">
    <location>
        <begin position="334"/>
        <end position="370"/>
    </location>
</feature>
<feature type="region of interest" description="Disordered" evidence="7">
    <location>
        <begin position="528"/>
        <end position="563"/>
    </location>
</feature>
<dbReference type="PANTHER" id="PTHR31669">
    <property type="entry name" value="PROTEIN FAR1-RELATED SEQUENCE 10-RELATED"/>
    <property type="match status" value="1"/>
</dbReference>
<comment type="subcellular location">
    <subcellularLocation>
        <location evidence="6">Nucleus</location>
    </subcellularLocation>
</comment>
<dbReference type="InterPro" id="IPR007527">
    <property type="entry name" value="Znf_SWIM"/>
</dbReference>